<dbReference type="AlphaFoldDB" id="A0A1I0ZZQ1"/>
<evidence type="ECO:0000313" key="2">
    <source>
        <dbReference type="EMBL" id="SFB30832.1"/>
    </source>
</evidence>
<organism evidence="2 3">
    <name type="scientific">Amycolatopsis marina</name>
    <dbReference type="NCBI Taxonomy" id="490629"/>
    <lineage>
        <taxon>Bacteria</taxon>
        <taxon>Bacillati</taxon>
        <taxon>Actinomycetota</taxon>
        <taxon>Actinomycetes</taxon>
        <taxon>Pseudonocardiales</taxon>
        <taxon>Pseudonocardiaceae</taxon>
        <taxon>Amycolatopsis</taxon>
    </lineage>
</organism>
<dbReference type="Proteomes" id="UP000243799">
    <property type="component" value="Unassembled WGS sequence"/>
</dbReference>
<dbReference type="SUPFAM" id="SSF140453">
    <property type="entry name" value="EsxAB dimer-like"/>
    <property type="match status" value="1"/>
</dbReference>
<evidence type="ECO:0000256" key="1">
    <source>
        <dbReference type="SAM" id="MobiDB-lite"/>
    </source>
</evidence>
<dbReference type="EMBL" id="FOKG01000008">
    <property type="protein sequence ID" value="SFB30832.1"/>
    <property type="molecule type" value="Genomic_DNA"/>
</dbReference>
<keyword evidence="3" id="KW-1185">Reference proteome</keyword>
<dbReference type="OrthoDB" id="5180306at2"/>
<dbReference type="InterPro" id="IPR036689">
    <property type="entry name" value="ESAT-6-like_sf"/>
</dbReference>
<accession>A0A1I0ZZQ1</accession>
<gene>
    <name evidence="2" type="ORF">SAMN05216266_10816</name>
</gene>
<evidence type="ECO:0008006" key="4">
    <source>
        <dbReference type="Google" id="ProtNLM"/>
    </source>
</evidence>
<reference evidence="3" key="1">
    <citation type="submission" date="2016-10" db="EMBL/GenBank/DDBJ databases">
        <authorList>
            <person name="Varghese N."/>
            <person name="Submissions S."/>
        </authorList>
    </citation>
    <scope>NUCLEOTIDE SEQUENCE [LARGE SCALE GENOMIC DNA]</scope>
    <source>
        <strain evidence="3">CGMCC 4.3568</strain>
    </source>
</reference>
<proteinExistence type="predicted"/>
<sequence>MAETEHEAGGVTIKTGEKDIGDKAKEAVPLYGNAVKAFDAGSKLSDGATGSEISALASESSGLIQSLGGAALGIATDPIGWLVGQGLGFLISVCQPLEDAIHFVSGDGPALSQAAENFDAIGKGVVELRQKFEEDLKTSLQTWGGEASEAAGTKLGEFAKGIDGVAGQAGEVSQLLQMSSMVMTVVEDFVKALLTELITWLIMIWIPALAAAIPTAGASTAAAGTATTVRAVSTGSKVSRMIAKLRKLLDDFLAFLRSLKTRMGSLRTGFKRAMDESRQLSRNADMSIMGGSTKAWDKFYGKDGALGGRLQGGFGKSMLGQVNDTAVAQAGLGTGSNAGPDKLLRNAGNAQKAGEYDETGTDYSKEETEGYLDI</sequence>
<name>A0A1I0ZZQ1_9PSEU</name>
<feature type="region of interest" description="Disordered" evidence="1">
    <location>
        <begin position="338"/>
        <end position="374"/>
    </location>
</feature>
<dbReference type="RefSeq" id="WP_091673763.1">
    <property type="nucleotide sequence ID" value="NZ_FOKG01000008.1"/>
</dbReference>
<protein>
    <recommendedName>
        <fullName evidence="4">Proteins of 100 residues with WXG</fullName>
    </recommendedName>
</protein>
<dbReference type="STRING" id="490629.SAMN05216266_10816"/>
<evidence type="ECO:0000313" key="3">
    <source>
        <dbReference type="Proteomes" id="UP000243799"/>
    </source>
</evidence>